<evidence type="ECO:0000313" key="4">
    <source>
        <dbReference type="Proteomes" id="UP000886998"/>
    </source>
</evidence>
<keyword evidence="4" id="KW-1185">Reference proteome</keyword>
<dbReference type="GO" id="GO:0005634">
    <property type="term" value="C:nucleus"/>
    <property type="evidence" value="ECO:0007669"/>
    <property type="project" value="TreeGrafter"/>
</dbReference>
<dbReference type="Proteomes" id="UP000886998">
    <property type="component" value="Unassembled WGS sequence"/>
</dbReference>
<reference evidence="3" key="1">
    <citation type="submission" date="2020-08" db="EMBL/GenBank/DDBJ databases">
        <title>Multicomponent nature underlies the extraordinary mechanical properties of spider dragline silk.</title>
        <authorList>
            <person name="Kono N."/>
            <person name="Nakamura H."/>
            <person name="Mori M."/>
            <person name="Yoshida Y."/>
            <person name="Ohtoshi R."/>
            <person name="Malay A.D."/>
            <person name="Moran D.A.P."/>
            <person name="Tomita M."/>
            <person name="Numata K."/>
            <person name="Arakawa K."/>
        </authorList>
    </citation>
    <scope>NUCLEOTIDE SEQUENCE</scope>
</reference>
<dbReference type="GO" id="GO:0008270">
    <property type="term" value="F:zinc ion binding"/>
    <property type="evidence" value="ECO:0007669"/>
    <property type="project" value="UniProtKB-KW"/>
</dbReference>
<dbReference type="PANTHER" id="PTHR16515">
    <property type="entry name" value="PR DOMAIN ZINC FINGER PROTEIN"/>
    <property type="match status" value="1"/>
</dbReference>
<dbReference type="PANTHER" id="PTHR16515:SF55">
    <property type="entry name" value="C2H2-TYPE DOMAIN-CONTAINING PROTEIN"/>
    <property type="match status" value="1"/>
</dbReference>
<dbReference type="GO" id="GO:0010468">
    <property type="term" value="P:regulation of gene expression"/>
    <property type="evidence" value="ECO:0007669"/>
    <property type="project" value="TreeGrafter"/>
</dbReference>
<proteinExistence type="predicted"/>
<dbReference type="Gene3D" id="3.30.160.60">
    <property type="entry name" value="Classic Zinc Finger"/>
    <property type="match status" value="1"/>
</dbReference>
<dbReference type="InterPro" id="IPR050331">
    <property type="entry name" value="Zinc_finger"/>
</dbReference>
<organism evidence="3 4">
    <name type="scientific">Trichonephila inaurata madagascariensis</name>
    <dbReference type="NCBI Taxonomy" id="2747483"/>
    <lineage>
        <taxon>Eukaryota</taxon>
        <taxon>Metazoa</taxon>
        <taxon>Ecdysozoa</taxon>
        <taxon>Arthropoda</taxon>
        <taxon>Chelicerata</taxon>
        <taxon>Arachnida</taxon>
        <taxon>Araneae</taxon>
        <taxon>Araneomorphae</taxon>
        <taxon>Entelegynae</taxon>
        <taxon>Araneoidea</taxon>
        <taxon>Nephilidae</taxon>
        <taxon>Trichonephila</taxon>
        <taxon>Trichonephila inaurata</taxon>
    </lineage>
</organism>
<gene>
    <name evidence="3" type="ORF">TNIN_135001</name>
</gene>
<dbReference type="OrthoDB" id="8922241at2759"/>
<keyword evidence="1" id="KW-0479">Metal-binding</keyword>
<sequence>MAERNDSPVEGELFYICFPCVRVRRLGTKIEFVYVSSEESTFTCRRCQRSCKFVLQAVKVPPHHRLSHLCSECNQRFSTPSDLFNHSYGHSGDWPFRCRLCYEGFAMNSEFERHVARRETVRNLRCNECCREFKAKICPRTYTDMRRLQHLYCRNCCNVENRDIIEYVSP</sequence>
<keyword evidence="1" id="KW-0863">Zinc-finger</keyword>
<accession>A0A8X6Y003</accession>
<dbReference type="PROSITE" id="PS00028">
    <property type="entry name" value="ZINC_FINGER_C2H2_1"/>
    <property type="match status" value="1"/>
</dbReference>
<dbReference type="SUPFAM" id="SSF57667">
    <property type="entry name" value="beta-beta-alpha zinc fingers"/>
    <property type="match status" value="1"/>
</dbReference>
<dbReference type="PROSITE" id="PS50157">
    <property type="entry name" value="ZINC_FINGER_C2H2_2"/>
    <property type="match status" value="1"/>
</dbReference>
<evidence type="ECO:0000259" key="2">
    <source>
        <dbReference type="PROSITE" id="PS50157"/>
    </source>
</evidence>
<comment type="caution">
    <text evidence="3">The sequence shown here is derived from an EMBL/GenBank/DDBJ whole genome shotgun (WGS) entry which is preliminary data.</text>
</comment>
<evidence type="ECO:0000313" key="3">
    <source>
        <dbReference type="EMBL" id="GFY62454.1"/>
    </source>
</evidence>
<keyword evidence="1" id="KW-0862">Zinc</keyword>
<dbReference type="EMBL" id="BMAV01014228">
    <property type="protein sequence ID" value="GFY62454.1"/>
    <property type="molecule type" value="Genomic_DNA"/>
</dbReference>
<protein>
    <recommendedName>
        <fullName evidence="2">C2H2-type domain-containing protein</fullName>
    </recommendedName>
</protein>
<dbReference type="AlphaFoldDB" id="A0A8X6Y003"/>
<dbReference type="InterPro" id="IPR036236">
    <property type="entry name" value="Znf_C2H2_sf"/>
</dbReference>
<evidence type="ECO:0000256" key="1">
    <source>
        <dbReference type="PROSITE-ProRule" id="PRU00042"/>
    </source>
</evidence>
<name>A0A8X6Y003_9ARAC</name>
<feature type="domain" description="C2H2-type" evidence="2">
    <location>
        <begin position="68"/>
        <end position="95"/>
    </location>
</feature>
<dbReference type="InterPro" id="IPR013087">
    <property type="entry name" value="Znf_C2H2_type"/>
</dbReference>